<reference evidence="5 6" key="1">
    <citation type="journal article" date="2019" name="Anaerobe">
        <title>Detection of Robinsoniella peoriensis in multiple bone samples of a trauma patient.</title>
        <authorList>
            <person name="Schrottner P."/>
            <person name="Hartwich K."/>
            <person name="Bunk B."/>
            <person name="Schober I."/>
            <person name="Helbig S."/>
            <person name="Rudolph W.W."/>
            <person name="Gunzer F."/>
        </authorList>
    </citation>
    <scope>NUCLEOTIDE SEQUENCE [LARGE SCALE GENOMIC DNA]</scope>
    <source>
        <strain evidence="5 6">DSM 106044</strain>
    </source>
</reference>
<name>A0A4U8QM03_9FIRM</name>
<dbReference type="EMBL" id="QGQD01000025">
    <property type="protein sequence ID" value="TLD01906.1"/>
    <property type="molecule type" value="Genomic_DNA"/>
</dbReference>
<comment type="caution">
    <text evidence="5">The sequence shown here is derived from an EMBL/GenBank/DDBJ whole genome shotgun (WGS) entry which is preliminary data.</text>
</comment>
<organism evidence="5 6">
    <name type="scientific">Robinsoniella peoriensis</name>
    <dbReference type="NCBI Taxonomy" id="180332"/>
    <lineage>
        <taxon>Bacteria</taxon>
        <taxon>Bacillati</taxon>
        <taxon>Bacillota</taxon>
        <taxon>Clostridia</taxon>
        <taxon>Lachnospirales</taxon>
        <taxon>Lachnospiraceae</taxon>
        <taxon>Robinsoniella</taxon>
    </lineage>
</organism>
<dbReference type="PANTHER" id="PTHR43280">
    <property type="entry name" value="ARAC-FAMILY TRANSCRIPTIONAL REGULATOR"/>
    <property type="match status" value="1"/>
</dbReference>
<keyword evidence="1" id="KW-0805">Transcription regulation</keyword>
<gene>
    <name evidence="5" type="primary">adaA_5</name>
    <name evidence="5" type="ORF">DSM106044_01276</name>
</gene>
<dbReference type="SUPFAM" id="SSF46689">
    <property type="entry name" value="Homeodomain-like"/>
    <property type="match status" value="2"/>
</dbReference>
<evidence type="ECO:0000256" key="2">
    <source>
        <dbReference type="ARBA" id="ARBA00023125"/>
    </source>
</evidence>
<dbReference type="InterPro" id="IPR018062">
    <property type="entry name" value="HTH_AraC-typ_CS"/>
</dbReference>
<keyword evidence="2" id="KW-0238">DNA-binding</keyword>
<dbReference type="Proteomes" id="UP000306509">
    <property type="component" value="Unassembled WGS sequence"/>
</dbReference>
<dbReference type="GO" id="GO:0008168">
    <property type="term" value="F:methyltransferase activity"/>
    <property type="evidence" value="ECO:0007669"/>
    <property type="project" value="UniProtKB-KW"/>
</dbReference>
<dbReference type="Pfam" id="PF12833">
    <property type="entry name" value="HTH_18"/>
    <property type="match status" value="1"/>
</dbReference>
<dbReference type="EC" id="2.1.1.-" evidence="5"/>
<dbReference type="AlphaFoldDB" id="A0A4U8QM03"/>
<dbReference type="PROSITE" id="PS01124">
    <property type="entry name" value="HTH_ARAC_FAMILY_2"/>
    <property type="match status" value="1"/>
</dbReference>
<keyword evidence="3" id="KW-0804">Transcription</keyword>
<accession>A0A4U8QM03</accession>
<proteinExistence type="predicted"/>
<evidence type="ECO:0000313" key="6">
    <source>
        <dbReference type="Proteomes" id="UP000306509"/>
    </source>
</evidence>
<keyword evidence="5" id="KW-0489">Methyltransferase</keyword>
<evidence type="ECO:0000259" key="4">
    <source>
        <dbReference type="PROSITE" id="PS01124"/>
    </source>
</evidence>
<dbReference type="GO" id="GO:0032259">
    <property type="term" value="P:methylation"/>
    <property type="evidence" value="ECO:0007669"/>
    <property type="project" value="UniProtKB-KW"/>
</dbReference>
<dbReference type="GO" id="GO:0043565">
    <property type="term" value="F:sequence-specific DNA binding"/>
    <property type="evidence" value="ECO:0007669"/>
    <property type="project" value="InterPro"/>
</dbReference>
<dbReference type="STRING" id="180332.GCA_000797495_04287"/>
<dbReference type="PRINTS" id="PR00032">
    <property type="entry name" value="HTHARAC"/>
</dbReference>
<dbReference type="PROSITE" id="PS00041">
    <property type="entry name" value="HTH_ARAC_FAMILY_1"/>
    <property type="match status" value="1"/>
</dbReference>
<evidence type="ECO:0000256" key="3">
    <source>
        <dbReference type="ARBA" id="ARBA00023163"/>
    </source>
</evidence>
<dbReference type="RefSeq" id="WP_138002054.1">
    <property type="nucleotide sequence ID" value="NZ_QGQD01000025.1"/>
</dbReference>
<dbReference type="PANTHER" id="PTHR43280:SF34">
    <property type="entry name" value="ARAC-FAMILY TRANSCRIPTIONAL REGULATOR"/>
    <property type="match status" value="1"/>
</dbReference>
<keyword evidence="5" id="KW-0808">Transferase</keyword>
<keyword evidence="6" id="KW-1185">Reference proteome</keyword>
<dbReference type="InterPro" id="IPR009057">
    <property type="entry name" value="Homeodomain-like_sf"/>
</dbReference>
<dbReference type="SMART" id="SM00342">
    <property type="entry name" value="HTH_ARAC"/>
    <property type="match status" value="1"/>
</dbReference>
<feature type="domain" description="HTH araC/xylS-type" evidence="4">
    <location>
        <begin position="294"/>
        <end position="392"/>
    </location>
</feature>
<evidence type="ECO:0000256" key="1">
    <source>
        <dbReference type="ARBA" id="ARBA00023015"/>
    </source>
</evidence>
<sequence length="408" mass="47578">MLNIILKHIMRTAHTSIRIFDRENRLREYLGDGSCSDPVLHDEIWRSHLLAMADMDRPCIYLEKYPIYYGVILGGEDRYIIGPVSIDFTVQFQEGIPIGEAYARQHGIPEKKIRISYCEFELFCELVLLLYHVLTGKDMKISDLIQRNFDNNELQHGIKKELNRVYFQYQENEKVHNSYEHELRELNSIREGDTGKLKRCMEEVVEGEYAVLSQNPLQAAKNLAIVALAIAARAAIDGGMLPEDSFSINDSYILRVDAAKDHGQIMALVNKAKMEYAELVYEKNRSGENNRIVEEAKRLIYKNMHQKIVIYKIAEELHVTPEYLSAVFKREEGITVNDYIMKGKVKLSQNLLIYSDYTVEEIGYYFGFSSQSHFGKVFKKWSDMTPVQYRRRYGIKSFTDKEKRIDRY</sequence>
<dbReference type="InterPro" id="IPR020449">
    <property type="entry name" value="Tscrpt_reg_AraC-type_HTH"/>
</dbReference>
<dbReference type="Gene3D" id="1.10.10.60">
    <property type="entry name" value="Homeodomain-like"/>
    <property type="match status" value="2"/>
</dbReference>
<protein>
    <submittedName>
        <fullName evidence="5">Methylphosphotriester-DNA--protein-cysteine S-methyltransferase</fullName>
        <ecNumber evidence="5">2.1.1.-</ecNumber>
    </submittedName>
</protein>
<dbReference type="GO" id="GO:0003700">
    <property type="term" value="F:DNA-binding transcription factor activity"/>
    <property type="evidence" value="ECO:0007669"/>
    <property type="project" value="InterPro"/>
</dbReference>
<dbReference type="InterPro" id="IPR018060">
    <property type="entry name" value="HTH_AraC"/>
</dbReference>
<evidence type="ECO:0000313" key="5">
    <source>
        <dbReference type="EMBL" id="TLD01906.1"/>
    </source>
</evidence>